<gene>
    <name evidence="1" type="ORF">Psi01_25630</name>
</gene>
<proteinExistence type="predicted"/>
<evidence type="ECO:0000313" key="2">
    <source>
        <dbReference type="Proteomes" id="UP000619788"/>
    </source>
</evidence>
<protein>
    <submittedName>
        <fullName evidence="1">Uncharacterized protein</fullName>
    </submittedName>
</protein>
<reference evidence="1 2" key="1">
    <citation type="submission" date="2021-01" db="EMBL/GenBank/DDBJ databases">
        <title>Whole genome shotgun sequence of Planobispora siamensis NBRC 107568.</title>
        <authorList>
            <person name="Komaki H."/>
            <person name="Tamura T."/>
        </authorList>
    </citation>
    <scope>NUCLEOTIDE SEQUENCE [LARGE SCALE GENOMIC DNA]</scope>
    <source>
        <strain evidence="1 2">NBRC 107568</strain>
    </source>
</reference>
<evidence type="ECO:0000313" key="1">
    <source>
        <dbReference type="EMBL" id="GIH91933.1"/>
    </source>
</evidence>
<dbReference type="AlphaFoldDB" id="A0A8J3SLT4"/>
<name>A0A8J3SLT4_9ACTN</name>
<dbReference type="EMBL" id="BOOJ01000023">
    <property type="protein sequence ID" value="GIH91933.1"/>
    <property type="molecule type" value="Genomic_DNA"/>
</dbReference>
<accession>A0A8J3SLT4</accession>
<dbReference type="Proteomes" id="UP000619788">
    <property type="component" value="Unassembled WGS sequence"/>
</dbReference>
<sequence length="615" mass="65812">MAAFPTIVVECMFNSPTWTDISAWTRGVFTRRGASRVDGPLLRYEAGTATVRLDNRDRRFDPTNLAGPYVSGFSNTTPDLGFTADDTQFFGHGVTVAVKSAAGQTATIADVKSNASGSVSFTVTRPTGTVSGRVMLAFLSSDLGTTADLTVSGGAAWTPLGTITSGEDALQTRVWRKVTGGSEPPTYTFGQASGADGVASVVLVNNADTAAVPILASLDNPESSFFITPGVTPAGDNDVELRWVAGTGGGAGNSWESPDDYAERVDAQSNAFVTASLATRELTGFGQGTGTRVLPMRPIRVRATWNSVTYDLFRGYVDTWDIDWEGDYESEANVPATDAFKIFGADSRTALGAPVGAGELSGARVNRILDSLGWSALDRVISTGNSAMQGTTLEGDGLSELQTVADSEIGELYIDGAGRVVFRNRQALVSETRSTTVQATFGGDPGELPYYKVGISYDDTMMANRVKATREGGAEQVAEDTDSIDEFEAHTFERSGLAHVSDGETLSWAQWLLHLGKEPELRFDEITIRPIKDETSLFPQVLSREIGDRIAITRRPPGGGDVVYREVFIRGIEHTIEGGHRWETRWILQSATQVGSFFTLGHATLGVLGQNALVY</sequence>
<comment type="caution">
    <text evidence="1">The sequence shown here is derived from an EMBL/GenBank/DDBJ whole genome shotgun (WGS) entry which is preliminary data.</text>
</comment>
<organism evidence="1 2">
    <name type="scientific">Planobispora siamensis</name>
    <dbReference type="NCBI Taxonomy" id="936338"/>
    <lineage>
        <taxon>Bacteria</taxon>
        <taxon>Bacillati</taxon>
        <taxon>Actinomycetota</taxon>
        <taxon>Actinomycetes</taxon>
        <taxon>Streptosporangiales</taxon>
        <taxon>Streptosporangiaceae</taxon>
        <taxon>Planobispora</taxon>
    </lineage>
</organism>
<dbReference type="RefSeq" id="WP_377239663.1">
    <property type="nucleotide sequence ID" value="NZ_JBHLZR010000080.1"/>
</dbReference>
<keyword evidence="2" id="KW-1185">Reference proteome</keyword>